<accession>A0A1R2BNK5</accession>
<feature type="transmembrane region" description="Helical" evidence="1">
    <location>
        <begin position="639"/>
        <end position="663"/>
    </location>
</feature>
<keyword evidence="1" id="KW-0472">Membrane</keyword>
<feature type="transmembrane region" description="Helical" evidence="1">
    <location>
        <begin position="843"/>
        <end position="865"/>
    </location>
</feature>
<feature type="transmembrane region" description="Helical" evidence="1">
    <location>
        <begin position="56"/>
        <end position="73"/>
    </location>
</feature>
<keyword evidence="1" id="KW-0812">Transmembrane</keyword>
<keyword evidence="3" id="KW-1185">Reference proteome</keyword>
<dbReference type="EMBL" id="MPUH01000527">
    <property type="protein sequence ID" value="OMJ78336.1"/>
    <property type="molecule type" value="Genomic_DNA"/>
</dbReference>
<dbReference type="AlphaFoldDB" id="A0A1R2BNK5"/>
<evidence type="ECO:0000256" key="1">
    <source>
        <dbReference type="SAM" id="Phobius"/>
    </source>
</evidence>
<protein>
    <recommendedName>
        <fullName evidence="4">PAS domain-containing protein</fullName>
    </recommendedName>
</protein>
<dbReference type="Proteomes" id="UP000187209">
    <property type="component" value="Unassembled WGS sequence"/>
</dbReference>
<gene>
    <name evidence="2" type="ORF">SteCoe_21892</name>
</gene>
<feature type="transmembrane region" description="Helical" evidence="1">
    <location>
        <begin position="85"/>
        <end position="106"/>
    </location>
</feature>
<evidence type="ECO:0000313" key="2">
    <source>
        <dbReference type="EMBL" id="OMJ78336.1"/>
    </source>
</evidence>
<evidence type="ECO:0000313" key="3">
    <source>
        <dbReference type="Proteomes" id="UP000187209"/>
    </source>
</evidence>
<feature type="transmembrane region" description="Helical" evidence="1">
    <location>
        <begin position="29"/>
        <end position="50"/>
    </location>
</feature>
<sequence>MMLMIVFETCAYDMRYSLKNNFHTRVHPGLGIFLKLFYFVQCVLFTTLQISHYETYLSISCLLYALVTIITIYQMPFHSFFSNSILIFIHLDALYLNFIFLLQIWIDSATAGIVLSFIMQPFILLLSMEMNKFLLNRKCNKRSAKYAKVIEFEHYLREGLLKHSTDPKILQLFNKNVQYNMRFNNDKLIRVLQAYYCLEALGDPELAYIKIGTCEFSGFNFLINYQVFKCKEILGFLNRELSEGLKLFLFHNNFDVTKKIDFEICLSLLSLFSKILNYPQDIHIIKSQLINNYQMIKTTKRKYKKLIKEVPDSIVLLDIYSSFLFNILHDEDEGIEFLQRRNRLLTELGGSKPKESMTKKDYPVLITSGSKGISGKIVYANDKMLEILGHNSESIKECYLSHFIPMPFDYQHANLLYNFPHQCISRKIICNTFNFISVNEFLIECEFETECIIYGEKPYFLSTFEMNNIKTRSVVLLDSTGFIMSASENFLSMFSIVSYKEKNIEDILHEPHFLKKPIQTPIKVKNNTLIGIINLIKLKNNTFFVVYFSSNNQELKNMMYKKSYTIREPPMHMLSNQQALLTKKTTTVGFRSKTTYFEESKIEDKFKVSFTQSNSIVSNYVNIHKEILALNKSTKSFKVMLYILCITILVVITVTSIETYIMYSEGESLASLNHLKRFGELNYQLTKLAVIVRSLDLSSKNLIDNWYTSADLIATVNDTTTIYKYFIDDQKSLKVCNSLKSESFIKSKDFTYFITNGDIYYSKITNKTLIIQLSNLNNLIGTLLQTASLFASDSSGQSLRLESSFLLIYNIMGSINKSLNSVIELLNLCSKERGFALTFIEDYALIGGIGILGGLFVVLAVFVVYSEKHVRFLWDYLQDSVDRSYSEIRNNVSERLSTVHLKDFSEENESKPVRISKNNKKVTHSLRHLIRFFLLFALCIGIMVVQSKYFIEEIRVGLEYRPYLIASFAAMKTSISRIIFWTNEYAIRDSEYRLENYYDFMLFDQLGKNIDSEIEKLKSIRSILRESNAKALITKAAEDILYNKYPGSTFSLHYGLHSATNLISSESSLLRSTNFNLSSEFSAFNDFTNELINATQIFTEMLDKTSYDIIISLLQNLIYFTISSNFFLILIFFGYYLPYLKRETKILIFLRKFSSFLPSENRKKMHDQEQIKKNYTK</sequence>
<organism evidence="2 3">
    <name type="scientific">Stentor coeruleus</name>
    <dbReference type="NCBI Taxonomy" id="5963"/>
    <lineage>
        <taxon>Eukaryota</taxon>
        <taxon>Sar</taxon>
        <taxon>Alveolata</taxon>
        <taxon>Ciliophora</taxon>
        <taxon>Postciliodesmatophora</taxon>
        <taxon>Heterotrichea</taxon>
        <taxon>Heterotrichida</taxon>
        <taxon>Stentoridae</taxon>
        <taxon>Stentor</taxon>
    </lineage>
</organism>
<keyword evidence="1" id="KW-1133">Transmembrane helix</keyword>
<name>A0A1R2BNK5_9CILI</name>
<proteinExistence type="predicted"/>
<feature type="transmembrane region" description="Helical" evidence="1">
    <location>
        <begin position="929"/>
        <end position="951"/>
    </location>
</feature>
<evidence type="ECO:0008006" key="4">
    <source>
        <dbReference type="Google" id="ProtNLM"/>
    </source>
</evidence>
<feature type="transmembrane region" description="Helical" evidence="1">
    <location>
        <begin position="1117"/>
        <end position="1137"/>
    </location>
</feature>
<reference evidence="2 3" key="1">
    <citation type="submission" date="2016-11" db="EMBL/GenBank/DDBJ databases">
        <title>The macronuclear genome of Stentor coeruleus: a giant cell with tiny introns.</title>
        <authorList>
            <person name="Slabodnick M."/>
            <person name="Ruby J.G."/>
            <person name="Reiff S.B."/>
            <person name="Swart E.C."/>
            <person name="Gosai S."/>
            <person name="Prabakaran S."/>
            <person name="Witkowska E."/>
            <person name="Larue G.E."/>
            <person name="Fisher S."/>
            <person name="Freeman R.M."/>
            <person name="Gunawardena J."/>
            <person name="Chu W."/>
            <person name="Stover N.A."/>
            <person name="Gregory B.D."/>
            <person name="Nowacki M."/>
            <person name="Derisi J."/>
            <person name="Roy S.W."/>
            <person name="Marshall W.F."/>
            <person name="Sood P."/>
        </authorList>
    </citation>
    <scope>NUCLEOTIDE SEQUENCE [LARGE SCALE GENOMIC DNA]</scope>
    <source>
        <strain evidence="2">WM001</strain>
    </source>
</reference>
<comment type="caution">
    <text evidence="2">The sequence shown here is derived from an EMBL/GenBank/DDBJ whole genome shotgun (WGS) entry which is preliminary data.</text>
</comment>
<feature type="transmembrane region" description="Helical" evidence="1">
    <location>
        <begin position="112"/>
        <end position="135"/>
    </location>
</feature>